<proteinExistence type="predicted"/>
<dbReference type="RefSeq" id="WP_188242339.1">
    <property type="nucleotide sequence ID" value="NZ_JABTCF010000001.1"/>
</dbReference>
<evidence type="ECO:0000313" key="2">
    <source>
        <dbReference type="EMBL" id="MBD0776829.1"/>
    </source>
</evidence>
<sequence length="177" mass="20340">MKKIIVSAVLLGLSFQSYAQKVIYQAKLKAENVPKVLVSAVEEDFPEYSIVEYDAIPIEYIDEEVYLNPDINSLSDYDTFEITLTGKKGELLATYDSNGNLLQITEKLKDITPPLAVRKAIAKEFPEWSLVKDHYSLVRYTNSKKKERYRMVLENHGKKITVHTDARGHILNHHKRT</sequence>
<evidence type="ECO:0000313" key="3">
    <source>
        <dbReference type="Proteomes" id="UP001166021"/>
    </source>
</evidence>
<protein>
    <recommendedName>
        <fullName evidence="4">Beta-lactamase-inhibitor-like, PepSY-like</fullName>
    </recommendedName>
</protein>
<dbReference type="EMBL" id="JABTCF010000001">
    <property type="protein sequence ID" value="MBD0776829.1"/>
    <property type="molecule type" value="Genomic_DNA"/>
</dbReference>
<keyword evidence="1" id="KW-0732">Signal</keyword>
<feature type="chain" id="PRO_5046775687" description="Beta-lactamase-inhibitor-like, PepSY-like" evidence="1">
    <location>
        <begin position="20"/>
        <end position="177"/>
    </location>
</feature>
<dbReference type="Proteomes" id="UP001166021">
    <property type="component" value="Unassembled WGS sequence"/>
</dbReference>
<reference evidence="2" key="1">
    <citation type="submission" date="2020-05" db="EMBL/GenBank/DDBJ databases">
        <title>The draft genome sequence of Maribacter sp. ANRC-HE7.</title>
        <authorList>
            <person name="Mu L."/>
        </authorList>
    </citation>
    <scope>NUCLEOTIDE SEQUENCE</scope>
    <source>
        <strain evidence="2">ANRC-HE7</strain>
    </source>
</reference>
<accession>A0ABR7UWE8</accession>
<evidence type="ECO:0000256" key="1">
    <source>
        <dbReference type="SAM" id="SignalP"/>
    </source>
</evidence>
<comment type="caution">
    <text evidence="2">The sequence shown here is derived from an EMBL/GenBank/DDBJ whole genome shotgun (WGS) entry which is preliminary data.</text>
</comment>
<organism evidence="2 3">
    <name type="scientific">Maribacter aquimaris</name>
    <dbReference type="NCBI Taxonomy" id="2737171"/>
    <lineage>
        <taxon>Bacteria</taxon>
        <taxon>Pseudomonadati</taxon>
        <taxon>Bacteroidota</taxon>
        <taxon>Flavobacteriia</taxon>
        <taxon>Flavobacteriales</taxon>
        <taxon>Flavobacteriaceae</taxon>
        <taxon>Maribacter</taxon>
    </lineage>
</organism>
<evidence type="ECO:0008006" key="4">
    <source>
        <dbReference type="Google" id="ProtNLM"/>
    </source>
</evidence>
<name>A0ABR7UWE8_9FLAO</name>
<keyword evidence="3" id="KW-1185">Reference proteome</keyword>
<dbReference type="Gene3D" id="3.10.450.360">
    <property type="match status" value="1"/>
</dbReference>
<feature type="signal peptide" evidence="1">
    <location>
        <begin position="1"/>
        <end position="19"/>
    </location>
</feature>
<gene>
    <name evidence="2" type="ORF">HPE56_03395</name>
</gene>